<evidence type="ECO:0000313" key="3">
    <source>
        <dbReference type="Proteomes" id="UP001596461"/>
    </source>
</evidence>
<comment type="caution">
    <text evidence="2">The sequence shown here is derived from an EMBL/GenBank/DDBJ whole genome shotgun (WGS) entry which is preliminary data.</text>
</comment>
<evidence type="ECO:0008006" key="4">
    <source>
        <dbReference type="Google" id="ProtNLM"/>
    </source>
</evidence>
<feature type="transmembrane region" description="Helical" evidence="1">
    <location>
        <begin position="34"/>
        <end position="53"/>
    </location>
</feature>
<evidence type="ECO:0000313" key="2">
    <source>
        <dbReference type="EMBL" id="MFC7071083.1"/>
    </source>
</evidence>
<dbReference type="RefSeq" id="WP_284032742.1">
    <property type="nucleotide sequence ID" value="NZ_CP126154.1"/>
</dbReference>
<name>A0ABD5WDU5_9EURY</name>
<dbReference type="EMBL" id="JBHTAH010000017">
    <property type="protein sequence ID" value="MFC7071083.1"/>
    <property type="molecule type" value="Genomic_DNA"/>
</dbReference>
<keyword evidence="1" id="KW-0472">Membrane</keyword>
<sequence>MSDIADVKRMLAAVQTTVVGVGICLFAPNDVLLVGIGSLLVLVSVVVVAASAFPSGATGNERDTE</sequence>
<dbReference type="GeneID" id="81124625"/>
<accession>A0ABD5WDU5</accession>
<keyword evidence="1" id="KW-1133">Transmembrane helix</keyword>
<organism evidence="2 3">
    <name type="scientific">Halobaculum lipolyticum</name>
    <dbReference type="NCBI Taxonomy" id="3032001"/>
    <lineage>
        <taxon>Archaea</taxon>
        <taxon>Methanobacteriati</taxon>
        <taxon>Methanobacteriota</taxon>
        <taxon>Stenosarchaea group</taxon>
        <taxon>Halobacteria</taxon>
        <taxon>Halobacteriales</taxon>
        <taxon>Haloferacaceae</taxon>
        <taxon>Halobaculum</taxon>
    </lineage>
</organism>
<dbReference type="AlphaFoldDB" id="A0ABD5WDU5"/>
<keyword evidence="1" id="KW-0812">Transmembrane</keyword>
<gene>
    <name evidence="2" type="ORF">ACFQL9_15670</name>
</gene>
<keyword evidence="3" id="KW-1185">Reference proteome</keyword>
<evidence type="ECO:0000256" key="1">
    <source>
        <dbReference type="SAM" id="Phobius"/>
    </source>
</evidence>
<dbReference type="Proteomes" id="UP001596461">
    <property type="component" value="Unassembled WGS sequence"/>
</dbReference>
<proteinExistence type="predicted"/>
<reference evidence="2 3" key="1">
    <citation type="journal article" date="2019" name="Int. J. Syst. Evol. Microbiol.">
        <title>The Global Catalogue of Microorganisms (GCM) 10K type strain sequencing project: providing services to taxonomists for standard genome sequencing and annotation.</title>
        <authorList>
            <consortium name="The Broad Institute Genomics Platform"/>
            <consortium name="The Broad Institute Genome Sequencing Center for Infectious Disease"/>
            <person name="Wu L."/>
            <person name="Ma J."/>
        </authorList>
    </citation>
    <scope>NUCLEOTIDE SEQUENCE [LARGE SCALE GENOMIC DNA]</scope>
    <source>
        <strain evidence="2 3">DT31</strain>
    </source>
</reference>
<protein>
    <recommendedName>
        <fullName evidence="4">Holin</fullName>
    </recommendedName>
</protein>